<keyword evidence="3" id="KW-1185">Reference proteome</keyword>
<dbReference type="PATRIC" id="fig|1123269.5.peg.5100"/>
<dbReference type="RefSeq" id="WP_158014178.1">
    <property type="nucleotide sequence ID" value="NZ_CP006644.1"/>
</dbReference>
<dbReference type="Proteomes" id="UP000018851">
    <property type="component" value="Chromosome"/>
</dbReference>
<name>W0AJQ1_9SPHN</name>
<accession>W0AJQ1</accession>
<dbReference type="STRING" id="1123269.NX02_26000"/>
<dbReference type="AlphaFoldDB" id="W0AJQ1"/>
<proteinExistence type="predicted"/>
<feature type="region of interest" description="Disordered" evidence="1">
    <location>
        <begin position="31"/>
        <end position="54"/>
    </location>
</feature>
<protein>
    <submittedName>
        <fullName evidence="2">Uncharacterized protein</fullName>
    </submittedName>
</protein>
<evidence type="ECO:0000256" key="1">
    <source>
        <dbReference type="SAM" id="MobiDB-lite"/>
    </source>
</evidence>
<organism evidence="2 3">
    <name type="scientific">Sphingomonas sanxanigenens DSM 19645 = NX02</name>
    <dbReference type="NCBI Taxonomy" id="1123269"/>
    <lineage>
        <taxon>Bacteria</taxon>
        <taxon>Pseudomonadati</taxon>
        <taxon>Pseudomonadota</taxon>
        <taxon>Alphaproteobacteria</taxon>
        <taxon>Sphingomonadales</taxon>
        <taxon>Sphingomonadaceae</taxon>
        <taxon>Sphingomonas</taxon>
    </lineage>
</organism>
<evidence type="ECO:0000313" key="2">
    <source>
        <dbReference type="EMBL" id="AHE56802.1"/>
    </source>
</evidence>
<reference evidence="2 3" key="1">
    <citation type="submission" date="2013-07" db="EMBL/GenBank/DDBJ databases">
        <title>Completed genome of Sphingomonas sanxanigenens NX02.</title>
        <authorList>
            <person name="Ma T."/>
            <person name="Huang H."/>
            <person name="Wu M."/>
            <person name="Li X."/>
            <person name="Li G."/>
        </authorList>
    </citation>
    <scope>NUCLEOTIDE SEQUENCE [LARGE SCALE GENOMIC DNA]</scope>
    <source>
        <strain evidence="2 3">NX02</strain>
    </source>
</reference>
<dbReference type="KEGG" id="ssan:NX02_26000"/>
<dbReference type="EMBL" id="CP006644">
    <property type="protein sequence ID" value="AHE56802.1"/>
    <property type="molecule type" value="Genomic_DNA"/>
</dbReference>
<feature type="compositionally biased region" description="Basic and acidic residues" evidence="1">
    <location>
        <begin position="39"/>
        <end position="54"/>
    </location>
</feature>
<dbReference type="HOGENOM" id="CLU_3048114_0_0_5"/>
<gene>
    <name evidence="2" type="ORF">NX02_26000</name>
</gene>
<evidence type="ECO:0000313" key="3">
    <source>
        <dbReference type="Proteomes" id="UP000018851"/>
    </source>
</evidence>
<sequence length="54" mass="5894">MSAETEAAPGGSNRRDAYPVSLQHAAAALWGDGFWGREAPARDERADNRKPARR</sequence>